<dbReference type="EMBL" id="LT841358">
    <property type="protein sequence ID" value="SMH71275.1"/>
    <property type="molecule type" value="Genomic_DNA"/>
</dbReference>
<reference evidence="2" key="1">
    <citation type="submission" date="2017-03" db="EMBL/GenBank/DDBJ databases">
        <authorList>
            <person name="Herbold C."/>
        </authorList>
    </citation>
    <scope>NUCLEOTIDE SEQUENCE [LARGE SCALE GENOMIC DNA]</scope>
</reference>
<organism evidence="1 2">
    <name type="scientific">Candidatus Nitrosotalea okcheonensis</name>
    <dbReference type="NCBI Taxonomy" id="1903276"/>
    <lineage>
        <taxon>Archaea</taxon>
        <taxon>Nitrososphaerota</taxon>
        <taxon>Nitrososphaeria</taxon>
        <taxon>Nitrosotaleales</taxon>
        <taxon>Nitrosotaleaceae</taxon>
        <taxon>Nitrosotalea</taxon>
    </lineage>
</organism>
<sequence>MPIIIKMLFKNFSNLSILALLVCLLFNSYYVIQTHASSVIAMPLEVTSTKGLPLEAIIKQGNSVHISAEIQLGKNYEIEDMHQTISSLPSKVQAWTNPNMLSNEINIKHIENTTITILVDSETQTGNYTLAIMGSGTIKDLVTGNYLQLNNNTLGTIHLTIQPNPSKIRMNVGTPEMHQENFCAKDPHGFTMCNSLVTYEEFSLTVYSKNTVDMKLNASIVPTGSWLRIIPQQIVANSNGSSAKIIMSGIEKPPLVNPLVTNVMTIQAASTNGDMVTSFLPIVKTQNLTILNFPAPIELAGEIGPNINSTNYGVFGVVYDPHYNSTSLPVNLSVLGLIKKDNIIPLPSWLDVNISKPSFDLNATQPYYFMITVNTPSAPAGNYTVAIKENIGEKQFIKNMRITLASPVFMGSISDNKIQNENTADPLSSLPHMPSNIMSPLMQFKSGISVKDITCKKDFTLILKSEDNFPACVKPKDVTNLVQRGWAKLL</sequence>
<dbReference type="Proteomes" id="UP000230607">
    <property type="component" value="Chromosome 1"/>
</dbReference>
<name>A0A2H1FEU1_9ARCH</name>
<keyword evidence="2" id="KW-1185">Reference proteome</keyword>
<dbReference type="AlphaFoldDB" id="A0A2H1FEU1"/>
<evidence type="ECO:0000313" key="1">
    <source>
        <dbReference type="EMBL" id="SMH71275.1"/>
    </source>
</evidence>
<evidence type="ECO:0000313" key="2">
    <source>
        <dbReference type="Proteomes" id="UP000230607"/>
    </source>
</evidence>
<proteinExistence type="predicted"/>
<gene>
    <name evidence="1" type="ORF">NCS_11082</name>
</gene>
<accession>A0A2H1FEU1</accession>
<protein>
    <submittedName>
        <fullName evidence="1">Uncharacterized protein</fullName>
    </submittedName>
</protein>